<protein>
    <recommendedName>
        <fullName evidence="1">RNase H type-1 domain-containing protein</fullName>
    </recommendedName>
</protein>
<dbReference type="GO" id="GO:0003676">
    <property type="term" value="F:nucleic acid binding"/>
    <property type="evidence" value="ECO:0007669"/>
    <property type="project" value="InterPro"/>
</dbReference>
<evidence type="ECO:0000313" key="2">
    <source>
        <dbReference type="EMBL" id="OGD63162.1"/>
    </source>
</evidence>
<proteinExistence type="predicted"/>
<dbReference type="PROSITE" id="PS50879">
    <property type="entry name" value="RNASE_H_1"/>
    <property type="match status" value="1"/>
</dbReference>
<dbReference type="Gene3D" id="3.30.420.10">
    <property type="entry name" value="Ribonuclease H-like superfamily/Ribonuclease H"/>
    <property type="match status" value="1"/>
</dbReference>
<dbReference type="SUPFAM" id="SSF53098">
    <property type="entry name" value="Ribonuclease H-like"/>
    <property type="match status" value="1"/>
</dbReference>
<dbReference type="Pfam" id="PF13456">
    <property type="entry name" value="RVT_3"/>
    <property type="match status" value="1"/>
</dbReference>
<reference evidence="2 3" key="1">
    <citation type="journal article" date="2016" name="Nat. Commun.">
        <title>Thousands of microbial genomes shed light on interconnected biogeochemical processes in an aquifer system.</title>
        <authorList>
            <person name="Anantharaman K."/>
            <person name="Brown C.T."/>
            <person name="Hug L.A."/>
            <person name="Sharon I."/>
            <person name="Castelle C.J."/>
            <person name="Probst A.J."/>
            <person name="Thomas B.C."/>
            <person name="Singh A."/>
            <person name="Wilkins M.J."/>
            <person name="Karaoz U."/>
            <person name="Brodie E.L."/>
            <person name="Williams K.H."/>
            <person name="Hubbard S.S."/>
            <person name="Banfield J.F."/>
        </authorList>
    </citation>
    <scope>NUCLEOTIDE SEQUENCE [LARGE SCALE GENOMIC DNA]</scope>
</reference>
<dbReference type="Proteomes" id="UP000178583">
    <property type="component" value="Unassembled WGS sequence"/>
</dbReference>
<sequence length="145" mass="16305">MSSIYINTDGGARGNPGPAGIGIVFFDENEKEIHKCCEYIGEATNNQAEYRAIIKALQILKRSKWFTENNNPDSEIICRLDSQLVVEQINGNFKIKNEGIKGLIDQIRALLSDLKANISFIHIPREKNKLADKMVNNAIDTELKK</sequence>
<evidence type="ECO:0000313" key="3">
    <source>
        <dbReference type="Proteomes" id="UP000178583"/>
    </source>
</evidence>
<feature type="domain" description="RNase H type-1" evidence="1">
    <location>
        <begin position="1"/>
        <end position="145"/>
    </location>
</feature>
<dbReference type="AlphaFoldDB" id="A0A1F5E6Y8"/>
<dbReference type="PANTHER" id="PTHR47723:SF19">
    <property type="entry name" value="POLYNUCLEOTIDYL TRANSFERASE, RIBONUCLEASE H-LIKE SUPERFAMILY PROTEIN"/>
    <property type="match status" value="1"/>
</dbReference>
<evidence type="ECO:0000259" key="1">
    <source>
        <dbReference type="PROSITE" id="PS50879"/>
    </source>
</evidence>
<dbReference type="EMBL" id="MEZY01000038">
    <property type="protein sequence ID" value="OGD63162.1"/>
    <property type="molecule type" value="Genomic_DNA"/>
</dbReference>
<dbReference type="GO" id="GO:0004523">
    <property type="term" value="F:RNA-DNA hybrid ribonuclease activity"/>
    <property type="evidence" value="ECO:0007669"/>
    <property type="project" value="InterPro"/>
</dbReference>
<dbReference type="InterPro" id="IPR036397">
    <property type="entry name" value="RNaseH_sf"/>
</dbReference>
<organism evidence="2 3">
    <name type="scientific">Candidatus Berkelbacteria bacterium RIFOXYA2_FULL_43_10</name>
    <dbReference type="NCBI Taxonomy" id="1797472"/>
    <lineage>
        <taxon>Bacteria</taxon>
        <taxon>Candidatus Berkelbacteria</taxon>
    </lineage>
</organism>
<name>A0A1F5E6Y8_9BACT</name>
<dbReference type="InterPro" id="IPR012337">
    <property type="entry name" value="RNaseH-like_sf"/>
</dbReference>
<dbReference type="CDD" id="cd09279">
    <property type="entry name" value="RNase_HI_like"/>
    <property type="match status" value="1"/>
</dbReference>
<gene>
    <name evidence="2" type="ORF">A2215_01740</name>
</gene>
<comment type="caution">
    <text evidence="2">The sequence shown here is derived from an EMBL/GenBank/DDBJ whole genome shotgun (WGS) entry which is preliminary data.</text>
</comment>
<dbReference type="InterPro" id="IPR053151">
    <property type="entry name" value="RNase_H-like"/>
</dbReference>
<dbReference type="InterPro" id="IPR002156">
    <property type="entry name" value="RNaseH_domain"/>
</dbReference>
<dbReference type="STRING" id="1797472.A2215_01740"/>
<dbReference type="PANTHER" id="PTHR47723">
    <property type="entry name" value="OS05G0353850 PROTEIN"/>
    <property type="match status" value="1"/>
</dbReference>
<accession>A0A1F5E6Y8</accession>